<reference evidence="1" key="1">
    <citation type="journal article" date="2015" name="Nature">
        <title>Complex archaea that bridge the gap between prokaryotes and eukaryotes.</title>
        <authorList>
            <person name="Spang A."/>
            <person name="Saw J.H."/>
            <person name="Jorgensen S.L."/>
            <person name="Zaremba-Niedzwiedzka K."/>
            <person name="Martijn J."/>
            <person name="Lind A.E."/>
            <person name="van Eijk R."/>
            <person name="Schleper C."/>
            <person name="Guy L."/>
            <person name="Ettema T.J."/>
        </authorList>
    </citation>
    <scope>NUCLEOTIDE SEQUENCE</scope>
</reference>
<dbReference type="AlphaFoldDB" id="A0A0F9IWP4"/>
<gene>
    <name evidence="1" type="ORF">LCGC14_1827320</name>
</gene>
<name>A0A0F9IWP4_9ZZZZ</name>
<proteinExistence type="predicted"/>
<accession>A0A0F9IWP4</accession>
<comment type="caution">
    <text evidence="1">The sequence shown here is derived from an EMBL/GenBank/DDBJ whole genome shotgun (WGS) entry which is preliminary data.</text>
</comment>
<organism evidence="1">
    <name type="scientific">marine sediment metagenome</name>
    <dbReference type="NCBI Taxonomy" id="412755"/>
    <lineage>
        <taxon>unclassified sequences</taxon>
        <taxon>metagenomes</taxon>
        <taxon>ecological metagenomes</taxon>
    </lineage>
</organism>
<protein>
    <submittedName>
        <fullName evidence="1">Uncharacterized protein</fullName>
    </submittedName>
</protein>
<dbReference type="EMBL" id="LAZR01017988">
    <property type="protein sequence ID" value="KKL98150.1"/>
    <property type="molecule type" value="Genomic_DNA"/>
</dbReference>
<sequence>MSDVKTLKIAIEMMRSDKAEQEAAFMYFMNMVSNVLTDSQLDQQTKCGETIRTAYGRYWNMYFRERFEEKKQKSEKMSDKNLTLTITEQYETDALCNIFGEEAMFNIHYDYDEDSETEYELEVVVRRVRKKENE</sequence>
<evidence type="ECO:0000313" key="1">
    <source>
        <dbReference type="EMBL" id="KKL98150.1"/>
    </source>
</evidence>